<dbReference type="PROSITE" id="PS00893">
    <property type="entry name" value="NUDIX_BOX"/>
    <property type="match status" value="1"/>
</dbReference>
<accession>A0ABU0CY41</accession>
<name>A0ABU0CY41_9BACI</name>
<dbReference type="SUPFAM" id="SSF56784">
    <property type="entry name" value="HAD-like"/>
    <property type="match status" value="1"/>
</dbReference>
<reference evidence="3 4" key="1">
    <citation type="submission" date="2023-07" db="EMBL/GenBank/DDBJ databases">
        <title>Genomic Encyclopedia of Type Strains, Phase IV (KMG-IV): sequencing the most valuable type-strain genomes for metagenomic binning, comparative biology and taxonomic classification.</title>
        <authorList>
            <person name="Goeker M."/>
        </authorList>
    </citation>
    <scope>NUCLEOTIDE SEQUENCE [LARGE SCALE GENOMIC DNA]</scope>
    <source>
        <strain evidence="3 4">DSM 17740</strain>
    </source>
</reference>
<sequence length="414" mass="46022">MIAAEFDVFLFDLDGVIYLENELLPDVKLSLERLRQMGKIIRFLTNDPRATREQVTQRLRRLGLDVNEQQVYTSGWATIQYIQRRGYSSVFALGTPDFLSEMRSSLQQVRINTDNQPQAVVIGYDDDITMRQVNEAVQYIQQGSDFIATNGDTSFPVSSGRSLATGSLIRAVQAATGRRPVVIGKPSPVMFQIATEDLPANARIVMIGDSPETDILGAHGMGYTGILISEAPVTFPSKYDFRAPDVTIRNLSSLFDPAMTVVPWSKPPFPWPERVEPGVAAVVFNEQGDVLLMKRIDNGLWGIPSGHVEPGETVEEAIKREVMEETGLEVTVERLIGVYSHPASQVFSYPSGDVVQFITLCFLCRVDGGNIRADRKESAEVKFFNPAELPADMLPMHPQWLMDALASDFSAFIR</sequence>
<gene>
    <name evidence="3" type="ORF">J2S00_003896</name>
</gene>
<dbReference type="Gene3D" id="3.90.79.10">
    <property type="entry name" value="Nucleoside Triphosphate Pyrophosphohydrolase"/>
    <property type="match status" value="1"/>
</dbReference>
<dbReference type="InterPro" id="IPR000086">
    <property type="entry name" value="NUDIX_hydrolase_dom"/>
</dbReference>
<dbReference type="InterPro" id="IPR020084">
    <property type="entry name" value="NUDIX_hydrolase_CS"/>
</dbReference>
<dbReference type="EMBL" id="JAUSUQ010000029">
    <property type="protein sequence ID" value="MDQ0341052.1"/>
    <property type="molecule type" value="Genomic_DNA"/>
</dbReference>
<dbReference type="PANTHER" id="PTHR19288">
    <property type="entry name" value="4-NITROPHENYLPHOSPHATASE-RELATED"/>
    <property type="match status" value="1"/>
</dbReference>
<dbReference type="InterPro" id="IPR020476">
    <property type="entry name" value="Nudix_hydrolase"/>
</dbReference>
<dbReference type="InterPro" id="IPR006439">
    <property type="entry name" value="HAD-SF_hydro_IA"/>
</dbReference>
<dbReference type="PRINTS" id="PR00502">
    <property type="entry name" value="NUDIXFAMILY"/>
</dbReference>
<evidence type="ECO:0000259" key="2">
    <source>
        <dbReference type="PROSITE" id="PS51462"/>
    </source>
</evidence>
<dbReference type="InterPro" id="IPR006357">
    <property type="entry name" value="HAD-SF_hydro_IIA"/>
</dbReference>
<evidence type="ECO:0000313" key="4">
    <source>
        <dbReference type="Proteomes" id="UP001232445"/>
    </source>
</evidence>
<dbReference type="SFLD" id="SFLDG01129">
    <property type="entry name" value="C1.5:_HAD__Beta-PGM__Phosphata"/>
    <property type="match status" value="1"/>
</dbReference>
<dbReference type="InterPro" id="IPR023214">
    <property type="entry name" value="HAD_sf"/>
</dbReference>
<protein>
    <submittedName>
        <fullName evidence="3">HAD superfamily hydrolase (TIGR01450 family)</fullName>
    </submittedName>
</protein>
<dbReference type="InterPro" id="IPR015797">
    <property type="entry name" value="NUDIX_hydrolase-like_dom_sf"/>
</dbReference>
<dbReference type="SUPFAM" id="SSF55811">
    <property type="entry name" value="Nudix"/>
    <property type="match status" value="1"/>
</dbReference>
<dbReference type="Pfam" id="PF13242">
    <property type="entry name" value="Hydrolase_like"/>
    <property type="match status" value="1"/>
</dbReference>
<dbReference type="InterPro" id="IPR036412">
    <property type="entry name" value="HAD-like_sf"/>
</dbReference>
<dbReference type="SFLD" id="SFLDS00003">
    <property type="entry name" value="Haloacid_Dehalogenase"/>
    <property type="match status" value="1"/>
</dbReference>
<evidence type="ECO:0000313" key="3">
    <source>
        <dbReference type="EMBL" id="MDQ0341052.1"/>
    </source>
</evidence>
<dbReference type="PANTHER" id="PTHR19288:SF46">
    <property type="entry name" value="HALOACID DEHALOGENASE-LIKE HYDROLASE DOMAIN-CONTAINING PROTEIN 2"/>
    <property type="match status" value="1"/>
</dbReference>
<dbReference type="Pfam" id="PF13344">
    <property type="entry name" value="Hydrolase_6"/>
    <property type="match status" value="1"/>
</dbReference>
<dbReference type="RefSeq" id="WP_307343693.1">
    <property type="nucleotide sequence ID" value="NZ_JAUSUQ010000029.1"/>
</dbReference>
<organism evidence="3 4">
    <name type="scientific">Caldalkalibacillus uzonensis</name>
    <dbReference type="NCBI Taxonomy" id="353224"/>
    <lineage>
        <taxon>Bacteria</taxon>
        <taxon>Bacillati</taxon>
        <taxon>Bacillota</taxon>
        <taxon>Bacilli</taxon>
        <taxon>Bacillales</taxon>
        <taxon>Bacillaceae</taxon>
        <taxon>Caldalkalibacillus</taxon>
    </lineage>
</organism>
<dbReference type="NCBIfam" id="TIGR01549">
    <property type="entry name" value="HAD-SF-IA-v1"/>
    <property type="match status" value="1"/>
</dbReference>
<comment type="caution">
    <text evidence="3">The sequence shown here is derived from an EMBL/GenBank/DDBJ whole genome shotgun (WGS) entry which is preliminary data.</text>
</comment>
<feature type="domain" description="Nudix hydrolase" evidence="2">
    <location>
        <begin position="274"/>
        <end position="407"/>
    </location>
</feature>
<dbReference type="GO" id="GO:0016787">
    <property type="term" value="F:hydrolase activity"/>
    <property type="evidence" value="ECO:0007669"/>
    <property type="project" value="UniProtKB-KW"/>
</dbReference>
<dbReference type="Pfam" id="PF00293">
    <property type="entry name" value="NUDIX"/>
    <property type="match status" value="1"/>
</dbReference>
<keyword evidence="1 3" id="KW-0378">Hydrolase</keyword>
<dbReference type="Proteomes" id="UP001232445">
    <property type="component" value="Unassembled WGS sequence"/>
</dbReference>
<dbReference type="NCBIfam" id="TIGR01460">
    <property type="entry name" value="HAD-SF-IIA"/>
    <property type="match status" value="1"/>
</dbReference>
<dbReference type="Gene3D" id="3.40.50.1000">
    <property type="entry name" value="HAD superfamily/HAD-like"/>
    <property type="match status" value="2"/>
</dbReference>
<keyword evidence="4" id="KW-1185">Reference proteome</keyword>
<evidence type="ECO:0000256" key="1">
    <source>
        <dbReference type="ARBA" id="ARBA00022801"/>
    </source>
</evidence>
<dbReference type="PROSITE" id="PS51462">
    <property type="entry name" value="NUDIX"/>
    <property type="match status" value="1"/>
</dbReference>
<proteinExistence type="predicted"/>